<feature type="domain" description="Protein kinase" evidence="9">
    <location>
        <begin position="142"/>
        <end position="419"/>
    </location>
</feature>
<dbReference type="EMBL" id="BAAAHB010000040">
    <property type="protein sequence ID" value="GAA0471948.1"/>
    <property type="molecule type" value="Genomic_DNA"/>
</dbReference>
<sequence length="759" mass="82417">MTRTADCDRRDCRGCAADGTGFCHVTGRPLAGRDGPGGLTESPPTAGTKRRIAADRLFTARPAGDGLLDLPFVETPSPEDLVVEDWQAAPGGRVCGWQGCTQVVGRSYAGQPALITGYCSRCAHPFDFTPQLAPGDVVGEQYRVVGCLANGGLGWVYLAQDTQLEDHLVALKGLIHTGDRVALHLAGEERRYLTLLDHPGIVRIINYVTHPSRGAGEEDGRTGYIVMEFVDGMSLSQVRDRIARREGPFGEPRVLEYVLAYGCRILDALDYLHRESLVYCDLKPNNVMHHAGRVKLIDLGAVRRLGEPGGTVLGARGFMAPEVVDHGAGGLSVRSDLFSVGMTLRALSDEAGPRVPGLGSESYERAVARATAEDPRSRFASARDMAEQLRGVLREVRALRTEREHPEPSTLFAPTAALLDASLGRVPPLERWLSGERRPVLDVGLPAPERVPHDLPVPHPDPEDPGAALLAQPTTSGPRRLIQQLYASGRESVEIPLRQCRAHIELGELQSARERLTAAQAALGTAAAYDWRVPWHEGLLHLAHRDTTAAEGDFDRVYGSLPGEYAPKLALGYCAEHRGDTAAAERYYQAVWQRNRSQGSAAFGLARLRLAAGDRTGAVDLLSGVPEVSRHYDAARTACVRILAGRLPGGDAGALPDLSHLTEALTRLPRLYLDEGHRTGPARDRLEAELLDVALDWIRAVTTPAAERNDGLFGTDDEEFTIRSRLEHKLRGLARQARTPAGLGTLVDLANRVRPKTRF</sequence>
<reference evidence="11" key="1">
    <citation type="journal article" date="2019" name="Int. J. Syst. Evol. Microbiol.">
        <title>The Global Catalogue of Microorganisms (GCM) 10K type strain sequencing project: providing services to taxonomists for standard genome sequencing and annotation.</title>
        <authorList>
            <consortium name="The Broad Institute Genomics Platform"/>
            <consortium name="The Broad Institute Genome Sequencing Center for Infectious Disease"/>
            <person name="Wu L."/>
            <person name="Ma J."/>
        </authorList>
    </citation>
    <scope>NUCLEOTIDE SEQUENCE [LARGE SCALE GENOMIC DNA]</scope>
    <source>
        <strain evidence="11">JCM 10649</strain>
    </source>
</reference>
<keyword evidence="11" id="KW-1185">Reference proteome</keyword>
<dbReference type="InterPro" id="IPR031634">
    <property type="entry name" value="PknG_rubred"/>
</dbReference>
<gene>
    <name evidence="10" type="ORF">GCM10009544_37490</name>
</gene>
<accession>A0ABP3K5S9</accession>
<evidence type="ECO:0000256" key="2">
    <source>
        <dbReference type="ARBA" id="ARBA00022527"/>
    </source>
</evidence>
<dbReference type="Pfam" id="PF16918">
    <property type="entry name" value="PknG_TPR"/>
    <property type="match status" value="1"/>
</dbReference>
<comment type="catalytic activity">
    <reaction evidence="7">
        <text>L-threonyl-[protein] + ATP = O-phospho-L-threonyl-[protein] + ADP + H(+)</text>
        <dbReference type="Rhea" id="RHEA:46608"/>
        <dbReference type="Rhea" id="RHEA-COMP:11060"/>
        <dbReference type="Rhea" id="RHEA-COMP:11605"/>
        <dbReference type="ChEBI" id="CHEBI:15378"/>
        <dbReference type="ChEBI" id="CHEBI:30013"/>
        <dbReference type="ChEBI" id="CHEBI:30616"/>
        <dbReference type="ChEBI" id="CHEBI:61977"/>
        <dbReference type="ChEBI" id="CHEBI:456216"/>
        <dbReference type="EC" id="2.7.11.1"/>
    </reaction>
</comment>
<protein>
    <recommendedName>
        <fullName evidence="1">non-specific serine/threonine protein kinase</fullName>
        <ecNumber evidence="1">2.7.11.1</ecNumber>
    </recommendedName>
</protein>
<evidence type="ECO:0000256" key="7">
    <source>
        <dbReference type="ARBA" id="ARBA00047899"/>
    </source>
</evidence>
<evidence type="ECO:0000313" key="10">
    <source>
        <dbReference type="EMBL" id="GAA0471948.1"/>
    </source>
</evidence>
<keyword evidence="3" id="KW-0808">Transferase</keyword>
<keyword evidence="6" id="KW-0067">ATP-binding</keyword>
<organism evidence="10 11">
    <name type="scientific">Streptomyces stramineus</name>
    <dbReference type="NCBI Taxonomy" id="173861"/>
    <lineage>
        <taxon>Bacteria</taxon>
        <taxon>Bacillati</taxon>
        <taxon>Actinomycetota</taxon>
        <taxon>Actinomycetes</taxon>
        <taxon>Kitasatosporales</taxon>
        <taxon>Streptomycetaceae</taxon>
        <taxon>Streptomyces</taxon>
    </lineage>
</organism>
<evidence type="ECO:0000313" key="11">
    <source>
        <dbReference type="Proteomes" id="UP001499895"/>
    </source>
</evidence>
<dbReference type="EC" id="2.7.11.1" evidence="1"/>
<dbReference type="Gene3D" id="1.25.40.10">
    <property type="entry name" value="Tetratricopeptide repeat domain"/>
    <property type="match status" value="1"/>
</dbReference>
<dbReference type="Pfam" id="PF00069">
    <property type="entry name" value="Pkinase"/>
    <property type="match status" value="1"/>
</dbReference>
<dbReference type="InterPro" id="IPR000719">
    <property type="entry name" value="Prot_kinase_dom"/>
</dbReference>
<keyword evidence="4" id="KW-0547">Nucleotide-binding</keyword>
<keyword evidence="2" id="KW-0723">Serine/threonine-protein kinase</keyword>
<dbReference type="PANTHER" id="PTHR24363">
    <property type="entry name" value="SERINE/THREONINE PROTEIN KINASE"/>
    <property type="match status" value="1"/>
</dbReference>
<comment type="caution">
    <text evidence="10">The sequence shown here is derived from an EMBL/GenBank/DDBJ whole genome shotgun (WGS) entry which is preliminary data.</text>
</comment>
<proteinExistence type="predicted"/>
<dbReference type="SUPFAM" id="SSF48452">
    <property type="entry name" value="TPR-like"/>
    <property type="match status" value="1"/>
</dbReference>
<keyword evidence="5 10" id="KW-0418">Kinase</keyword>
<dbReference type="PANTHER" id="PTHR24363:SF0">
    <property type="entry name" value="SERINE_THREONINE KINASE LIKE DOMAIN CONTAINING 1"/>
    <property type="match status" value="1"/>
</dbReference>
<evidence type="ECO:0000259" key="9">
    <source>
        <dbReference type="PROSITE" id="PS50011"/>
    </source>
</evidence>
<evidence type="ECO:0000256" key="3">
    <source>
        <dbReference type="ARBA" id="ARBA00022679"/>
    </source>
</evidence>
<dbReference type="Gene3D" id="3.30.200.20">
    <property type="entry name" value="Phosphorylase Kinase, domain 1"/>
    <property type="match status" value="1"/>
</dbReference>
<evidence type="ECO:0000256" key="1">
    <source>
        <dbReference type="ARBA" id="ARBA00012513"/>
    </source>
</evidence>
<dbReference type="SUPFAM" id="SSF56112">
    <property type="entry name" value="Protein kinase-like (PK-like)"/>
    <property type="match status" value="1"/>
</dbReference>
<evidence type="ECO:0000256" key="6">
    <source>
        <dbReference type="ARBA" id="ARBA00022840"/>
    </source>
</evidence>
<dbReference type="InterPro" id="IPR031636">
    <property type="entry name" value="PknG_TPR"/>
</dbReference>
<name>A0ABP3K5S9_9ACTN</name>
<dbReference type="PROSITE" id="PS50011">
    <property type="entry name" value="PROTEIN_KINASE_DOM"/>
    <property type="match status" value="1"/>
</dbReference>
<evidence type="ECO:0000256" key="8">
    <source>
        <dbReference type="ARBA" id="ARBA00048679"/>
    </source>
</evidence>
<dbReference type="Pfam" id="PF16919">
    <property type="entry name" value="PknG_rubred"/>
    <property type="match status" value="1"/>
</dbReference>
<dbReference type="CDD" id="cd14014">
    <property type="entry name" value="STKc_PknB_like"/>
    <property type="match status" value="1"/>
</dbReference>
<dbReference type="SMART" id="SM00220">
    <property type="entry name" value="S_TKc"/>
    <property type="match status" value="1"/>
</dbReference>
<dbReference type="Proteomes" id="UP001499895">
    <property type="component" value="Unassembled WGS sequence"/>
</dbReference>
<dbReference type="InterPro" id="IPR011990">
    <property type="entry name" value="TPR-like_helical_dom_sf"/>
</dbReference>
<dbReference type="GO" id="GO:0016301">
    <property type="term" value="F:kinase activity"/>
    <property type="evidence" value="ECO:0007669"/>
    <property type="project" value="UniProtKB-KW"/>
</dbReference>
<evidence type="ECO:0000256" key="4">
    <source>
        <dbReference type="ARBA" id="ARBA00022741"/>
    </source>
</evidence>
<comment type="catalytic activity">
    <reaction evidence="8">
        <text>L-seryl-[protein] + ATP = O-phospho-L-seryl-[protein] + ADP + H(+)</text>
        <dbReference type="Rhea" id="RHEA:17989"/>
        <dbReference type="Rhea" id="RHEA-COMP:9863"/>
        <dbReference type="Rhea" id="RHEA-COMP:11604"/>
        <dbReference type="ChEBI" id="CHEBI:15378"/>
        <dbReference type="ChEBI" id="CHEBI:29999"/>
        <dbReference type="ChEBI" id="CHEBI:30616"/>
        <dbReference type="ChEBI" id="CHEBI:83421"/>
        <dbReference type="ChEBI" id="CHEBI:456216"/>
        <dbReference type="EC" id="2.7.11.1"/>
    </reaction>
</comment>
<dbReference type="Gene3D" id="1.10.510.10">
    <property type="entry name" value="Transferase(Phosphotransferase) domain 1"/>
    <property type="match status" value="1"/>
</dbReference>
<dbReference type="InterPro" id="IPR011009">
    <property type="entry name" value="Kinase-like_dom_sf"/>
</dbReference>
<dbReference type="RefSeq" id="WP_344092070.1">
    <property type="nucleotide sequence ID" value="NZ_BAAAHB010000040.1"/>
</dbReference>
<evidence type="ECO:0000256" key="5">
    <source>
        <dbReference type="ARBA" id="ARBA00022777"/>
    </source>
</evidence>